<evidence type="ECO:0000313" key="3">
    <source>
        <dbReference type="WBParaSite" id="HPLM_0001582101-mRNA-1"/>
    </source>
</evidence>
<dbReference type="Proteomes" id="UP000268014">
    <property type="component" value="Unassembled WGS sequence"/>
</dbReference>
<organism evidence="3">
    <name type="scientific">Haemonchus placei</name>
    <name type="common">Barber's pole worm</name>
    <dbReference type="NCBI Taxonomy" id="6290"/>
    <lineage>
        <taxon>Eukaryota</taxon>
        <taxon>Metazoa</taxon>
        <taxon>Ecdysozoa</taxon>
        <taxon>Nematoda</taxon>
        <taxon>Chromadorea</taxon>
        <taxon>Rhabditida</taxon>
        <taxon>Rhabditina</taxon>
        <taxon>Rhabditomorpha</taxon>
        <taxon>Strongyloidea</taxon>
        <taxon>Trichostrongylidae</taxon>
        <taxon>Haemonchus</taxon>
    </lineage>
</organism>
<sequence length="105" mass="11984">MRMWHTFQTSPVPIKEPRRDGMLGGPIDTDHICRTTLGFLFFQIQRVTCRANRPDADTYVQLQFNNGVGGFVKEGDQVVDIECTNKGHWHNYHSIVTESLTCLST</sequence>
<accession>A0A0N4WVT6</accession>
<dbReference type="WBParaSite" id="HPLM_0001582101-mRNA-1">
    <property type="protein sequence ID" value="HPLM_0001582101-mRNA-1"/>
    <property type="gene ID" value="HPLM_0001582101"/>
</dbReference>
<proteinExistence type="predicted"/>
<evidence type="ECO:0000313" key="1">
    <source>
        <dbReference type="EMBL" id="VDO57930.1"/>
    </source>
</evidence>
<evidence type="ECO:0000313" key="2">
    <source>
        <dbReference type="Proteomes" id="UP000268014"/>
    </source>
</evidence>
<reference evidence="3" key="1">
    <citation type="submission" date="2017-02" db="UniProtKB">
        <authorList>
            <consortium name="WormBaseParasite"/>
        </authorList>
    </citation>
    <scope>IDENTIFICATION</scope>
</reference>
<name>A0A0N4WVT6_HAEPC</name>
<dbReference type="EMBL" id="UZAF01019138">
    <property type="protein sequence ID" value="VDO57930.1"/>
    <property type="molecule type" value="Genomic_DNA"/>
</dbReference>
<dbReference type="OrthoDB" id="5837326at2759"/>
<dbReference type="AlphaFoldDB" id="A0A0N4WVT6"/>
<reference evidence="1 2" key="2">
    <citation type="submission" date="2018-11" db="EMBL/GenBank/DDBJ databases">
        <authorList>
            <consortium name="Pathogen Informatics"/>
        </authorList>
    </citation>
    <scope>NUCLEOTIDE SEQUENCE [LARGE SCALE GENOMIC DNA]</scope>
    <source>
        <strain evidence="1 2">MHpl1</strain>
    </source>
</reference>
<gene>
    <name evidence="1" type="ORF">HPLM_LOCUS15813</name>
</gene>
<protein>
    <submittedName>
        <fullName evidence="3">ZP domain-containing protein</fullName>
    </submittedName>
</protein>
<keyword evidence="2" id="KW-1185">Reference proteome</keyword>